<comment type="caution">
    <text evidence="1">The sequence shown here is derived from an EMBL/GenBank/DDBJ whole genome shotgun (WGS) entry which is preliminary data.</text>
</comment>
<keyword evidence="2" id="KW-1185">Reference proteome</keyword>
<evidence type="ECO:0000313" key="2">
    <source>
        <dbReference type="Proteomes" id="UP000545286"/>
    </source>
</evidence>
<sequence length="345" mass="37667">MGLKFSDDLEAWHRWQASRSLKNQVMRRLRRPAEAPEFVLLTNGPEPRLLVPIEAPKPSTIAAYTAPLRLLGDEQIAVLAPSDVSHLLEGDWTATRVSGRALPDSLRGLRAVFSAGNYLPAGELAYEWSRALGARFVVAQHGLMTPLAPPLAHNTHLLAFSDADAEFWKSGRGDVSHEVVGAQILWNAAQRRNGVASSPDAKPVFLGQLHGAELPRRISAATAQGFCRETGAEYRPHPSETDRLSRIQHDVWRRRGVQFENSGLPLGELHRPVVSVFSTGVLEAAASGERAWVTCADAPDWVQDFWERYGLSQWGAEPTPAPPVPQTEPAQSIAASLARILEGAA</sequence>
<organism evidence="1 2">
    <name type="scientific">Pseudoclavibacter helvolus</name>
    <dbReference type="NCBI Taxonomy" id="255205"/>
    <lineage>
        <taxon>Bacteria</taxon>
        <taxon>Bacillati</taxon>
        <taxon>Actinomycetota</taxon>
        <taxon>Actinomycetes</taxon>
        <taxon>Micrococcales</taxon>
        <taxon>Microbacteriaceae</taxon>
        <taxon>Pseudoclavibacter</taxon>
    </lineage>
</organism>
<gene>
    <name evidence="1" type="ORF">FHX72_002650</name>
</gene>
<dbReference type="Proteomes" id="UP000545286">
    <property type="component" value="Unassembled WGS sequence"/>
</dbReference>
<accession>A0A7W4YFD7</accession>
<dbReference type="RefSeq" id="WP_282856045.1">
    <property type="nucleotide sequence ID" value="NZ_JASCYB010000001.1"/>
</dbReference>
<dbReference type="AlphaFoldDB" id="A0A7W4YFD7"/>
<protein>
    <recommendedName>
        <fullName evidence="3">RNA-binding protein</fullName>
    </recommendedName>
</protein>
<name>A0A7W4YFD7_9MICO</name>
<evidence type="ECO:0008006" key="3">
    <source>
        <dbReference type="Google" id="ProtNLM"/>
    </source>
</evidence>
<reference evidence="1 2" key="1">
    <citation type="submission" date="2020-08" db="EMBL/GenBank/DDBJ databases">
        <title>Sequencing the genomes of 1000 actinobacteria strains.</title>
        <authorList>
            <person name="Klenk H.-P."/>
        </authorList>
    </citation>
    <scope>NUCLEOTIDE SEQUENCE [LARGE SCALE GENOMIC DNA]</scope>
    <source>
        <strain evidence="1 2">DSM 20419</strain>
    </source>
</reference>
<dbReference type="EMBL" id="JACHWJ010000004">
    <property type="protein sequence ID" value="MBB2958504.1"/>
    <property type="molecule type" value="Genomic_DNA"/>
</dbReference>
<proteinExistence type="predicted"/>
<evidence type="ECO:0000313" key="1">
    <source>
        <dbReference type="EMBL" id="MBB2958504.1"/>
    </source>
</evidence>